<feature type="compositionally biased region" description="Polar residues" evidence="4">
    <location>
        <begin position="336"/>
        <end position="359"/>
    </location>
</feature>
<keyword evidence="2" id="KW-0539">Nucleus</keyword>
<dbReference type="SMART" id="SM00353">
    <property type="entry name" value="HLH"/>
    <property type="match status" value="1"/>
</dbReference>
<keyword evidence="3" id="KW-0175">Coiled coil</keyword>
<evidence type="ECO:0000256" key="1">
    <source>
        <dbReference type="ARBA" id="ARBA00023125"/>
    </source>
</evidence>
<dbReference type="Proteomes" id="UP000775547">
    <property type="component" value="Unassembled WGS sequence"/>
</dbReference>
<dbReference type="Gene3D" id="4.10.280.10">
    <property type="entry name" value="Helix-loop-helix DNA-binding domain"/>
    <property type="match status" value="1"/>
</dbReference>
<proteinExistence type="predicted"/>
<dbReference type="PANTHER" id="PTHR10328:SF15">
    <property type="entry name" value="BHLH TRANSCRIPTION FACTOR"/>
    <property type="match status" value="1"/>
</dbReference>
<dbReference type="PROSITE" id="PS50888">
    <property type="entry name" value="BHLH"/>
    <property type="match status" value="1"/>
</dbReference>
<feature type="compositionally biased region" description="Low complexity" evidence="4">
    <location>
        <begin position="264"/>
        <end position="275"/>
    </location>
</feature>
<dbReference type="GO" id="GO:0045944">
    <property type="term" value="P:positive regulation of transcription by RNA polymerase II"/>
    <property type="evidence" value="ECO:0007669"/>
    <property type="project" value="TreeGrafter"/>
</dbReference>
<organism evidence="6 7">
    <name type="scientific">Asterophora parasitica</name>
    <dbReference type="NCBI Taxonomy" id="117018"/>
    <lineage>
        <taxon>Eukaryota</taxon>
        <taxon>Fungi</taxon>
        <taxon>Dikarya</taxon>
        <taxon>Basidiomycota</taxon>
        <taxon>Agaricomycotina</taxon>
        <taxon>Agaricomycetes</taxon>
        <taxon>Agaricomycetidae</taxon>
        <taxon>Agaricales</taxon>
        <taxon>Tricholomatineae</taxon>
        <taxon>Lyophyllaceae</taxon>
        <taxon>Asterophora</taxon>
    </lineage>
</organism>
<reference evidence="6" key="1">
    <citation type="submission" date="2020-07" db="EMBL/GenBank/DDBJ databases">
        <authorList>
            <person name="Nieuwenhuis M."/>
            <person name="Van De Peppel L.J.J."/>
        </authorList>
    </citation>
    <scope>NUCLEOTIDE SEQUENCE</scope>
    <source>
        <strain evidence="6">AP01</strain>
        <tissue evidence="6">Mycelium</tissue>
    </source>
</reference>
<dbReference type="GO" id="GO:0046983">
    <property type="term" value="F:protein dimerization activity"/>
    <property type="evidence" value="ECO:0007669"/>
    <property type="project" value="InterPro"/>
</dbReference>
<evidence type="ECO:0000256" key="2">
    <source>
        <dbReference type="ARBA" id="ARBA00023242"/>
    </source>
</evidence>
<dbReference type="InterPro" id="IPR036638">
    <property type="entry name" value="HLH_DNA-bd_sf"/>
</dbReference>
<feature type="compositionally biased region" description="Polar residues" evidence="4">
    <location>
        <begin position="29"/>
        <end position="40"/>
    </location>
</feature>
<feature type="compositionally biased region" description="Basic and acidic residues" evidence="4">
    <location>
        <begin position="310"/>
        <end position="323"/>
    </location>
</feature>
<evidence type="ECO:0000259" key="5">
    <source>
        <dbReference type="PROSITE" id="PS50888"/>
    </source>
</evidence>
<feature type="compositionally biased region" description="Pro residues" evidence="4">
    <location>
        <begin position="492"/>
        <end position="513"/>
    </location>
</feature>
<dbReference type="GO" id="GO:0090575">
    <property type="term" value="C:RNA polymerase II transcription regulator complex"/>
    <property type="evidence" value="ECO:0007669"/>
    <property type="project" value="TreeGrafter"/>
</dbReference>
<dbReference type="CDD" id="cd19690">
    <property type="entry name" value="bHLHzip_spESC1_like"/>
    <property type="match status" value="1"/>
</dbReference>
<feature type="region of interest" description="Disordered" evidence="4">
    <location>
        <begin position="452"/>
        <end position="544"/>
    </location>
</feature>
<dbReference type="SUPFAM" id="SSF47459">
    <property type="entry name" value="HLH, helix-loop-helix DNA-binding domain"/>
    <property type="match status" value="1"/>
</dbReference>
<sequence>MSHNPQNGNTKAKDPSPRQSLPPLAPLQFLQNQRRGSITDPSLHAAPNHRHNGSYRPPGEQAGSSSSGGGNDKAQLGDPRPTSPYVFGDATPHSGESLQIRNLLRTPSLEKLVKRPASTVNLVSADTDMDVDSSGPVRQPGYEGEGAAGFDYSMRRHSIAVGGAVGGAQGTKRKMSGDRIIEEGDGQLGGPGVPSGQDDGRATKRRGSAIDTARIAQLSLNERRNSVDSRPPAWYDRRDSTTSSLFNLGYPSAFSGADPPQRPAIPSAIPPAIASFAWPNTDQPMHTDHDPNTPQRPPFDPAIMPITFAPDRRLSVPDTDRALRSRSRPPSRPAPTEQQPVPSTSAQDEQPLSAPSPTGSGRHKDASNTPYSRSPELRVSHKLAERKRRKEMKDLFDELRDQLPADRGMKASKWEILSKAIDFVAQLKQSHQDMAREMEMLRHELEVTRQAIPFAPGGPPPHVVYGQPPVPGQFPPGPPPPGALHHPHAPHPQHPLATPPQHPPPPPNPPLSRPPSSQNVASPGAPGPPLQNGDGARTEPPPPT</sequence>
<comment type="caution">
    <text evidence="6">The sequence shown here is derived from an EMBL/GenBank/DDBJ whole genome shotgun (WGS) entry which is preliminary data.</text>
</comment>
<feature type="region of interest" description="Disordered" evidence="4">
    <location>
        <begin position="181"/>
        <end position="391"/>
    </location>
</feature>
<dbReference type="GO" id="GO:0003700">
    <property type="term" value="F:DNA-binding transcription factor activity"/>
    <property type="evidence" value="ECO:0007669"/>
    <property type="project" value="TreeGrafter"/>
</dbReference>
<gene>
    <name evidence="6" type="ORF">DXG03_009299</name>
</gene>
<feature type="coiled-coil region" evidence="3">
    <location>
        <begin position="424"/>
        <end position="451"/>
    </location>
</feature>
<protein>
    <recommendedName>
        <fullName evidence="5">BHLH domain-containing protein</fullName>
    </recommendedName>
</protein>
<feature type="compositionally biased region" description="Pro residues" evidence="4">
    <location>
        <begin position="456"/>
        <end position="482"/>
    </location>
</feature>
<reference evidence="6" key="2">
    <citation type="submission" date="2021-10" db="EMBL/GenBank/DDBJ databases">
        <title>Phylogenomics reveals ancestral predisposition of the termite-cultivated fungus Termitomyces towards a domesticated lifestyle.</title>
        <authorList>
            <person name="Auxier B."/>
            <person name="Grum-Grzhimaylo A."/>
            <person name="Cardenas M.E."/>
            <person name="Lodge J.D."/>
            <person name="Laessoe T."/>
            <person name="Pedersen O."/>
            <person name="Smith M.E."/>
            <person name="Kuyper T.W."/>
            <person name="Franco-Molano E.A."/>
            <person name="Baroni T.J."/>
            <person name="Aanen D.K."/>
        </authorList>
    </citation>
    <scope>NUCLEOTIDE SEQUENCE</scope>
    <source>
        <strain evidence="6">AP01</strain>
        <tissue evidence="6">Mycelium</tissue>
    </source>
</reference>
<dbReference type="InterPro" id="IPR011598">
    <property type="entry name" value="bHLH_dom"/>
</dbReference>
<evidence type="ECO:0000256" key="3">
    <source>
        <dbReference type="SAM" id="Coils"/>
    </source>
</evidence>
<feature type="region of interest" description="Disordered" evidence="4">
    <location>
        <begin position="1"/>
        <end position="144"/>
    </location>
</feature>
<dbReference type="PANTHER" id="PTHR10328">
    <property type="entry name" value="PROTEIN MAX MYC-ASSOCIATED FACTOR X"/>
    <property type="match status" value="1"/>
</dbReference>
<dbReference type="Pfam" id="PF00010">
    <property type="entry name" value="HLH"/>
    <property type="match status" value="1"/>
</dbReference>
<feature type="domain" description="BHLH" evidence="5">
    <location>
        <begin position="376"/>
        <end position="427"/>
    </location>
</feature>
<evidence type="ECO:0000313" key="7">
    <source>
        <dbReference type="Proteomes" id="UP000775547"/>
    </source>
</evidence>
<dbReference type="GO" id="GO:0003677">
    <property type="term" value="F:DNA binding"/>
    <property type="evidence" value="ECO:0007669"/>
    <property type="project" value="UniProtKB-KW"/>
</dbReference>
<dbReference type="OrthoDB" id="8964853at2759"/>
<keyword evidence="1" id="KW-0238">DNA-binding</keyword>
<dbReference type="EMBL" id="JABCKV010000088">
    <property type="protein sequence ID" value="KAG5643948.1"/>
    <property type="molecule type" value="Genomic_DNA"/>
</dbReference>
<dbReference type="InterPro" id="IPR040106">
    <property type="entry name" value="Esc1_bHLHzip"/>
</dbReference>
<evidence type="ECO:0000256" key="4">
    <source>
        <dbReference type="SAM" id="MobiDB-lite"/>
    </source>
</evidence>
<dbReference type="AlphaFoldDB" id="A0A9P7KAZ5"/>
<evidence type="ECO:0000313" key="6">
    <source>
        <dbReference type="EMBL" id="KAG5643948.1"/>
    </source>
</evidence>
<keyword evidence="7" id="KW-1185">Reference proteome</keyword>
<accession>A0A9P7KAZ5</accession>
<name>A0A9P7KAZ5_9AGAR</name>
<feature type="compositionally biased region" description="Polar residues" evidence="4">
    <location>
        <begin position="1"/>
        <end position="10"/>
    </location>
</feature>